<reference evidence="1" key="1">
    <citation type="submission" date="2022-11" db="EMBL/GenBank/DDBJ databases">
        <title>Centuries of genome instability and evolution in soft-shell clam transmissible cancer (bioRxiv).</title>
        <authorList>
            <person name="Hart S.F.M."/>
            <person name="Yonemitsu M.A."/>
            <person name="Giersch R.M."/>
            <person name="Beal B.F."/>
            <person name="Arriagada G."/>
            <person name="Davis B.W."/>
            <person name="Ostrander E.A."/>
            <person name="Goff S.P."/>
            <person name="Metzger M.J."/>
        </authorList>
    </citation>
    <scope>NUCLEOTIDE SEQUENCE</scope>
    <source>
        <strain evidence="1">MELC-2E11</strain>
        <tissue evidence="1">Siphon/mantle</tissue>
    </source>
</reference>
<organism evidence="1 2">
    <name type="scientific">Mya arenaria</name>
    <name type="common">Soft-shell clam</name>
    <dbReference type="NCBI Taxonomy" id="6604"/>
    <lineage>
        <taxon>Eukaryota</taxon>
        <taxon>Metazoa</taxon>
        <taxon>Spiralia</taxon>
        <taxon>Lophotrochozoa</taxon>
        <taxon>Mollusca</taxon>
        <taxon>Bivalvia</taxon>
        <taxon>Autobranchia</taxon>
        <taxon>Heteroconchia</taxon>
        <taxon>Euheterodonta</taxon>
        <taxon>Imparidentia</taxon>
        <taxon>Neoheterodontei</taxon>
        <taxon>Myida</taxon>
        <taxon>Myoidea</taxon>
        <taxon>Myidae</taxon>
        <taxon>Mya</taxon>
    </lineage>
</organism>
<evidence type="ECO:0000313" key="2">
    <source>
        <dbReference type="Proteomes" id="UP001164746"/>
    </source>
</evidence>
<dbReference type="Proteomes" id="UP001164746">
    <property type="component" value="Chromosome 2"/>
</dbReference>
<keyword evidence="2" id="KW-1185">Reference proteome</keyword>
<protein>
    <submittedName>
        <fullName evidence="1">Uncharacterized protein</fullName>
    </submittedName>
</protein>
<proteinExistence type="predicted"/>
<name>A0ABY7DLS7_MYAAR</name>
<dbReference type="EMBL" id="CP111013">
    <property type="protein sequence ID" value="WAQ97474.1"/>
    <property type="molecule type" value="Genomic_DNA"/>
</dbReference>
<sequence>MLMRYFQSNFKSNACQGIVCHNILDEFRLDRSVGIDWQLLFKHPKNEVGETIKDNKAKIVNKAYCQQSIRYVNTDKMKTIKEKHQTLHNVEDLQVPKIVHFLWDQLKNQTKAIDVTREKFKPVHNTFDESNSSNQ</sequence>
<gene>
    <name evidence="1" type="ORF">MAR_030164</name>
</gene>
<evidence type="ECO:0000313" key="1">
    <source>
        <dbReference type="EMBL" id="WAQ97474.1"/>
    </source>
</evidence>
<accession>A0ABY7DLS7</accession>